<feature type="region of interest" description="Disordered" evidence="1">
    <location>
        <begin position="97"/>
        <end position="147"/>
    </location>
</feature>
<protein>
    <submittedName>
        <fullName evidence="2">(wild Malaysian banana) hypothetical protein</fullName>
    </submittedName>
</protein>
<proteinExistence type="predicted"/>
<name>A0A8D7FD83_MUSAM</name>
<dbReference type="EMBL" id="HG996468">
    <property type="protein sequence ID" value="CAG1849522.1"/>
    <property type="molecule type" value="Genomic_DNA"/>
</dbReference>
<feature type="non-terminal residue" evidence="2">
    <location>
        <position position="176"/>
    </location>
</feature>
<gene>
    <name evidence="2" type="ORF">GSMUA_211080.1</name>
</gene>
<feature type="compositionally biased region" description="Basic and acidic residues" evidence="1">
    <location>
        <begin position="41"/>
        <end position="58"/>
    </location>
</feature>
<feature type="compositionally biased region" description="Basic and acidic residues" evidence="1">
    <location>
        <begin position="114"/>
        <end position="130"/>
    </location>
</feature>
<feature type="region of interest" description="Disordered" evidence="1">
    <location>
        <begin position="17"/>
        <end position="58"/>
    </location>
</feature>
<organism evidence="2">
    <name type="scientific">Musa acuminata subsp. malaccensis</name>
    <name type="common">Wild banana</name>
    <name type="synonym">Musa malaccensis</name>
    <dbReference type="NCBI Taxonomy" id="214687"/>
    <lineage>
        <taxon>Eukaryota</taxon>
        <taxon>Viridiplantae</taxon>
        <taxon>Streptophyta</taxon>
        <taxon>Embryophyta</taxon>
        <taxon>Tracheophyta</taxon>
        <taxon>Spermatophyta</taxon>
        <taxon>Magnoliopsida</taxon>
        <taxon>Liliopsida</taxon>
        <taxon>Zingiberales</taxon>
        <taxon>Musaceae</taxon>
        <taxon>Musa</taxon>
    </lineage>
</organism>
<evidence type="ECO:0000313" key="2">
    <source>
        <dbReference type="EMBL" id="CAG1849522.1"/>
    </source>
</evidence>
<evidence type="ECO:0000256" key="1">
    <source>
        <dbReference type="SAM" id="MobiDB-lite"/>
    </source>
</evidence>
<reference evidence="2" key="1">
    <citation type="submission" date="2021-03" db="EMBL/GenBank/DDBJ databases">
        <authorList>
            <consortium name="Genoscope - CEA"/>
            <person name="William W."/>
        </authorList>
    </citation>
    <scope>NUCLEOTIDE SEQUENCE</scope>
    <source>
        <strain evidence="2">Doubled-haploid Pahang</strain>
    </source>
</reference>
<sequence length="176" mass="19060">LYYNFLLDSKIRTRNSSTPLVTTRAREMKPTPTKKKGRAHLSPERDGAIGSHDRPPDHERLVDLHQHLLVVLLERRPGETRHLDPAVAVATVGDTVGKAEHHPHVGVADPGEDPPGRGRAEEAEARRDLDPPEPAPPPTSPAELRLAKAPTALPAVGVVVPPPLPVPLQAALVRLH</sequence>
<feature type="non-terminal residue" evidence="2">
    <location>
        <position position="1"/>
    </location>
</feature>
<dbReference type="AlphaFoldDB" id="A0A8D7FD83"/>
<accession>A0A8D7FD83</accession>